<dbReference type="PANTHER" id="PTHR33221">
    <property type="entry name" value="WINGED HELIX-TURN-HELIX TRANSCRIPTIONAL REGULATOR, RRF2 FAMILY"/>
    <property type="match status" value="1"/>
</dbReference>
<evidence type="ECO:0008006" key="2">
    <source>
        <dbReference type="Google" id="ProtNLM"/>
    </source>
</evidence>
<dbReference type="PROSITE" id="PS51197">
    <property type="entry name" value="HTH_RRF2_2"/>
    <property type="match status" value="1"/>
</dbReference>
<dbReference type="EMBL" id="UOFP01000211">
    <property type="protein sequence ID" value="VAW88182.1"/>
    <property type="molecule type" value="Genomic_DNA"/>
</dbReference>
<dbReference type="GO" id="GO:0003700">
    <property type="term" value="F:DNA-binding transcription factor activity"/>
    <property type="evidence" value="ECO:0007669"/>
    <property type="project" value="TreeGrafter"/>
</dbReference>
<dbReference type="PANTHER" id="PTHR33221:SF15">
    <property type="entry name" value="HTH-TYPE TRANSCRIPTIONAL REGULATOR YWGB-RELATED"/>
    <property type="match status" value="1"/>
</dbReference>
<dbReference type="AlphaFoldDB" id="A0A3B0ZLC2"/>
<organism evidence="1">
    <name type="scientific">hydrothermal vent metagenome</name>
    <dbReference type="NCBI Taxonomy" id="652676"/>
    <lineage>
        <taxon>unclassified sequences</taxon>
        <taxon>metagenomes</taxon>
        <taxon>ecological metagenomes</taxon>
    </lineage>
</organism>
<dbReference type="InterPro" id="IPR036390">
    <property type="entry name" value="WH_DNA-bd_sf"/>
</dbReference>
<evidence type="ECO:0000313" key="1">
    <source>
        <dbReference type="EMBL" id="VAW88182.1"/>
    </source>
</evidence>
<name>A0A3B0ZLC2_9ZZZZ</name>
<dbReference type="SUPFAM" id="SSF46785">
    <property type="entry name" value="Winged helix' DNA-binding domain"/>
    <property type="match status" value="1"/>
</dbReference>
<dbReference type="Gene3D" id="1.10.10.10">
    <property type="entry name" value="Winged helix-like DNA-binding domain superfamily/Winged helix DNA-binding domain"/>
    <property type="match status" value="1"/>
</dbReference>
<dbReference type="NCBIfam" id="TIGR00738">
    <property type="entry name" value="rrf2_super"/>
    <property type="match status" value="1"/>
</dbReference>
<reference evidence="1" key="1">
    <citation type="submission" date="2018-06" db="EMBL/GenBank/DDBJ databases">
        <authorList>
            <person name="Zhirakovskaya E."/>
        </authorList>
    </citation>
    <scope>NUCLEOTIDE SEQUENCE</scope>
</reference>
<proteinExistence type="predicted"/>
<protein>
    <recommendedName>
        <fullName evidence="2">Rrf2 family transcriptional regulator</fullName>
    </recommendedName>
</protein>
<sequence length="137" mass="15069">MISRTGKHALQILGHLVRNEGEWISGQDIAVATDIPANYLGKILNNLAKHEFVESRKGWGGGFTIQIKAMTRPISEVLEVVEGPTAAESKECVYGLGQCNDDQPCPLHQHFKPIRGAFDDMLNNVTVRDICSLGEIK</sequence>
<gene>
    <name evidence="1" type="ORF">MNBD_GAMMA18-2235</name>
</gene>
<dbReference type="InterPro" id="IPR000944">
    <property type="entry name" value="Tscrpt_reg_Rrf2"/>
</dbReference>
<dbReference type="GO" id="GO:0005829">
    <property type="term" value="C:cytosol"/>
    <property type="evidence" value="ECO:0007669"/>
    <property type="project" value="TreeGrafter"/>
</dbReference>
<accession>A0A3B0ZLC2</accession>
<dbReference type="InterPro" id="IPR036388">
    <property type="entry name" value="WH-like_DNA-bd_sf"/>
</dbReference>
<dbReference type="Pfam" id="PF02082">
    <property type="entry name" value="Rrf2"/>
    <property type="match status" value="1"/>
</dbReference>